<dbReference type="Gene3D" id="3.40.630.30">
    <property type="match status" value="1"/>
</dbReference>
<evidence type="ECO:0000256" key="14">
    <source>
        <dbReference type="RuleBase" id="RU361211"/>
    </source>
</evidence>
<feature type="region of interest" description="Disordered" evidence="15">
    <location>
        <begin position="455"/>
        <end position="474"/>
    </location>
</feature>
<evidence type="ECO:0000313" key="19">
    <source>
        <dbReference type="Proteomes" id="UP000319663"/>
    </source>
</evidence>
<evidence type="ECO:0000259" key="17">
    <source>
        <dbReference type="PROSITE" id="PS51726"/>
    </source>
</evidence>
<gene>
    <name evidence="18" type="ORF">MPDQ_001359</name>
</gene>
<evidence type="ECO:0000256" key="1">
    <source>
        <dbReference type="ARBA" id="ARBA00004123"/>
    </source>
</evidence>
<feature type="compositionally biased region" description="Basic and acidic residues" evidence="15">
    <location>
        <begin position="23"/>
        <end position="52"/>
    </location>
</feature>
<evidence type="ECO:0000256" key="2">
    <source>
        <dbReference type="ARBA" id="ARBA00010107"/>
    </source>
</evidence>
<dbReference type="InterPro" id="IPR002717">
    <property type="entry name" value="HAT_MYST-type"/>
</dbReference>
<evidence type="ECO:0000256" key="3">
    <source>
        <dbReference type="ARBA" id="ARBA00013184"/>
    </source>
</evidence>
<dbReference type="PROSITE" id="PS51726">
    <property type="entry name" value="MYST_HAT"/>
    <property type="match status" value="1"/>
</dbReference>
<organism evidence="18 19">
    <name type="scientific">Monascus purpureus</name>
    <name type="common">Red mold</name>
    <name type="synonym">Monascus anka</name>
    <dbReference type="NCBI Taxonomy" id="5098"/>
    <lineage>
        <taxon>Eukaryota</taxon>
        <taxon>Fungi</taxon>
        <taxon>Dikarya</taxon>
        <taxon>Ascomycota</taxon>
        <taxon>Pezizomycotina</taxon>
        <taxon>Eurotiomycetes</taxon>
        <taxon>Eurotiomycetidae</taxon>
        <taxon>Eurotiales</taxon>
        <taxon>Aspergillaceae</taxon>
        <taxon>Monascus</taxon>
    </lineage>
</organism>
<evidence type="ECO:0000256" key="7">
    <source>
        <dbReference type="ARBA" id="ARBA00022833"/>
    </source>
</evidence>
<feature type="region of interest" description="Disordered" evidence="15">
    <location>
        <begin position="362"/>
        <end position="394"/>
    </location>
</feature>
<feature type="compositionally biased region" description="Polar residues" evidence="15">
    <location>
        <begin position="966"/>
        <end position="989"/>
    </location>
</feature>
<dbReference type="SUPFAM" id="SSF55729">
    <property type="entry name" value="Acyl-CoA N-acyltransferases (Nat)"/>
    <property type="match status" value="1"/>
</dbReference>
<comment type="caution">
    <text evidence="18">The sequence shown here is derived from an EMBL/GenBank/DDBJ whole genome shotgun (WGS) entry which is preliminary data.</text>
</comment>
<evidence type="ECO:0000256" key="9">
    <source>
        <dbReference type="ARBA" id="ARBA00022990"/>
    </source>
</evidence>
<feature type="region of interest" description="Disordered" evidence="15">
    <location>
        <begin position="1089"/>
        <end position="1111"/>
    </location>
</feature>
<dbReference type="InterPro" id="IPR050603">
    <property type="entry name" value="MYST_HAT"/>
</dbReference>
<accession>A0A507QS17</accession>
<dbReference type="Gene3D" id="1.10.10.10">
    <property type="entry name" value="Winged helix-like DNA-binding domain superfamily/Winged helix DNA-binding domain"/>
    <property type="match status" value="1"/>
</dbReference>
<dbReference type="EMBL" id="VIFY01000136">
    <property type="protein sequence ID" value="TQB69777.1"/>
    <property type="molecule type" value="Genomic_DNA"/>
</dbReference>
<dbReference type="InterPro" id="IPR001965">
    <property type="entry name" value="Znf_PHD"/>
</dbReference>
<dbReference type="Pfam" id="PF16866">
    <property type="entry name" value="PHD_4"/>
    <property type="match status" value="1"/>
</dbReference>
<keyword evidence="7" id="KW-0862">Zinc</keyword>
<dbReference type="FunFam" id="3.40.630.30:FF:000001">
    <property type="entry name" value="Histone acetyltransferase"/>
    <property type="match status" value="1"/>
</dbReference>
<dbReference type="InterPro" id="IPR011011">
    <property type="entry name" value="Znf_FYVE_PHD"/>
</dbReference>
<dbReference type="AlphaFoldDB" id="A0A507QS17"/>
<dbReference type="Pfam" id="PF17772">
    <property type="entry name" value="zf-MYST"/>
    <property type="match status" value="1"/>
</dbReference>
<comment type="similarity">
    <text evidence="2 14">Belongs to the MYST (SAS/MOZ) family.</text>
</comment>
<feature type="region of interest" description="Disordered" evidence="15">
    <location>
        <begin position="859"/>
        <end position="1048"/>
    </location>
</feature>
<evidence type="ECO:0000256" key="13">
    <source>
        <dbReference type="PROSITE-ProRule" id="PRU00146"/>
    </source>
</evidence>
<keyword evidence="10 14" id="KW-0539">Nucleus</keyword>
<proteinExistence type="inferred from homology"/>
<dbReference type="Gene3D" id="3.30.40.10">
    <property type="entry name" value="Zinc/RING finger domain, C3HC4 (zinc finger)"/>
    <property type="match status" value="1"/>
</dbReference>
<name>A0A507QS17_MONPU</name>
<dbReference type="GO" id="GO:0008270">
    <property type="term" value="F:zinc ion binding"/>
    <property type="evidence" value="ECO:0007669"/>
    <property type="project" value="UniProtKB-KW"/>
</dbReference>
<dbReference type="SMART" id="SM00249">
    <property type="entry name" value="PHD"/>
    <property type="match status" value="1"/>
</dbReference>
<dbReference type="OrthoDB" id="787137at2759"/>
<feature type="compositionally biased region" description="Basic residues" evidence="15">
    <location>
        <begin position="363"/>
        <end position="377"/>
    </location>
</feature>
<evidence type="ECO:0000256" key="5">
    <source>
        <dbReference type="ARBA" id="ARBA00022723"/>
    </source>
</evidence>
<evidence type="ECO:0000256" key="12">
    <source>
        <dbReference type="PIRSR" id="PIRSR602717-51"/>
    </source>
</evidence>
<protein>
    <recommendedName>
        <fullName evidence="3 14">Histone acetyltransferase</fullName>
        <ecNumber evidence="3 14">2.3.1.48</ecNumber>
    </recommendedName>
</protein>
<dbReference type="PANTHER" id="PTHR10615">
    <property type="entry name" value="HISTONE ACETYLTRANSFERASE"/>
    <property type="match status" value="1"/>
</dbReference>
<evidence type="ECO:0000256" key="10">
    <source>
        <dbReference type="ARBA" id="ARBA00023242"/>
    </source>
</evidence>
<dbReference type="GO" id="GO:0005634">
    <property type="term" value="C:nucleus"/>
    <property type="evidence" value="ECO:0007669"/>
    <property type="project" value="UniProtKB-SubCell"/>
</dbReference>
<feature type="compositionally biased region" description="Acidic residues" evidence="15">
    <location>
        <begin position="93"/>
        <end position="126"/>
    </location>
</feature>
<keyword evidence="5" id="KW-0479">Metal-binding</keyword>
<dbReference type="Pfam" id="PF01853">
    <property type="entry name" value="MOZ_SAS"/>
    <property type="match status" value="1"/>
</dbReference>
<dbReference type="GO" id="GO:0003682">
    <property type="term" value="F:chromatin binding"/>
    <property type="evidence" value="ECO:0007669"/>
    <property type="project" value="TreeGrafter"/>
</dbReference>
<dbReference type="CDD" id="cd15489">
    <property type="entry name" value="PHD_SF"/>
    <property type="match status" value="1"/>
</dbReference>
<dbReference type="SUPFAM" id="SSF57903">
    <property type="entry name" value="FYVE/PHD zinc finger"/>
    <property type="match status" value="1"/>
</dbReference>
<dbReference type="GO" id="GO:0003712">
    <property type="term" value="F:transcription coregulator activity"/>
    <property type="evidence" value="ECO:0007669"/>
    <property type="project" value="TreeGrafter"/>
</dbReference>
<keyword evidence="9" id="KW-0007">Acetylation</keyword>
<feature type="compositionally biased region" description="Polar residues" evidence="15">
    <location>
        <begin position="879"/>
        <end position="890"/>
    </location>
</feature>
<dbReference type="PANTHER" id="PTHR10615:SF161">
    <property type="entry name" value="HISTONE ACETYLTRANSFERASE KAT7"/>
    <property type="match status" value="1"/>
</dbReference>
<evidence type="ECO:0000256" key="15">
    <source>
        <dbReference type="SAM" id="MobiDB-lite"/>
    </source>
</evidence>
<dbReference type="GO" id="GO:0031507">
    <property type="term" value="P:heterochromatin formation"/>
    <property type="evidence" value="ECO:0007669"/>
    <property type="project" value="UniProtKB-ARBA"/>
</dbReference>
<dbReference type="GO" id="GO:1990467">
    <property type="term" value="C:NuA3a histone acetyltransferase complex"/>
    <property type="evidence" value="ECO:0007669"/>
    <property type="project" value="TreeGrafter"/>
</dbReference>
<dbReference type="InterPro" id="IPR016181">
    <property type="entry name" value="Acyl_CoA_acyltransferase"/>
</dbReference>
<dbReference type="Gene3D" id="3.30.60.60">
    <property type="entry name" value="N-acetyl transferase-like"/>
    <property type="match status" value="1"/>
</dbReference>
<evidence type="ECO:0000256" key="6">
    <source>
        <dbReference type="ARBA" id="ARBA00022771"/>
    </source>
</evidence>
<evidence type="ECO:0000259" key="16">
    <source>
        <dbReference type="PROSITE" id="PS50016"/>
    </source>
</evidence>
<evidence type="ECO:0000256" key="4">
    <source>
        <dbReference type="ARBA" id="ARBA00022679"/>
    </source>
</evidence>
<dbReference type="EC" id="2.3.1.48" evidence="3 14"/>
<feature type="active site" description="Proton donor/acceptor" evidence="12">
    <location>
        <position position="652"/>
    </location>
</feature>
<feature type="compositionally biased region" description="Acidic residues" evidence="15">
    <location>
        <begin position="54"/>
        <end position="63"/>
    </location>
</feature>
<feature type="compositionally biased region" description="Polar residues" evidence="15">
    <location>
        <begin position="210"/>
        <end position="224"/>
    </location>
</feature>
<dbReference type="STRING" id="5098.A0A507QS17"/>
<evidence type="ECO:0000256" key="8">
    <source>
        <dbReference type="ARBA" id="ARBA00022853"/>
    </source>
</evidence>
<dbReference type="GO" id="GO:0004402">
    <property type="term" value="F:histone acetyltransferase activity"/>
    <property type="evidence" value="ECO:0007669"/>
    <property type="project" value="InterPro"/>
</dbReference>
<comment type="catalytic activity">
    <reaction evidence="14">
        <text>L-lysyl-[protein] + acetyl-CoA = N(6)-acetyl-L-lysyl-[protein] + CoA + H(+)</text>
        <dbReference type="Rhea" id="RHEA:45948"/>
        <dbReference type="Rhea" id="RHEA-COMP:9752"/>
        <dbReference type="Rhea" id="RHEA-COMP:10731"/>
        <dbReference type="ChEBI" id="CHEBI:15378"/>
        <dbReference type="ChEBI" id="CHEBI:29969"/>
        <dbReference type="ChEBI" id="CHEBI:57287"/>
        <dbReference type="ChEBI" id="CHEBI:57288"/>
        <dbReference type="ChEBI" id="CHEBI:61930"/>
        <dbReference type="EC" id="2.3.1.48"/>
    </reaction>
</comment>
<reference evidence="18 19" key="1">
    <citation type="submission" date="2019-06" db="EMBL/GenBank/DDBJ databases">
        <title>Wine fermentation using esterase from Monascus purpureus.</title>
        <authorList>
            <person name="Geng C."/>
            <person name="Zhang Y."/>
        </authorList>
    </citation>
    <scope>NUCLEOTIDE SEQUENCE [LARGE SCALE GENOMIC DNA]</scope>
    <source>
        <strain evidence="18">HQ1</strain>
    </source>
</reference>
<keyword evidence="4" id="KW-0808">Transferase</keyword>
<dbReference type="InterPro" id="IPR019787">
    <property type="entry name" value="Znf_PHD-finger"/>
</dbReference>
<keyword evidence="8" id="KW-0156">Chromatin regulator</keyword>
<feature type="region of interest" description="Disordered" evidence="15">
    <location>
        <begin position="295"/>
        <end position="326"/>
    </location>
</feature>
<keyword evidence="6 13" id="KW-0863">Zinc-finger</keyword>
<dbReference type="PROSITE" id="PS50016">
    <property type="entry name" value="ZF_PHD_2"/>
    <property type="match status" value="1"/>
</dbReference>
<dbReference type="InterPro" id="IPR036388">
    <property type="entry name" value="WH-like_DNA-bd_sf"/>
</dbReference>
<sequence>MVATVPPTHADKEMKSQANVVASDRDAIGDAEETDLRRMDQQLQEAVHRAYSGEEAEEAADELAAEHRTDTGADGENDESEPVGAVKLPDGPDISEDEDAASEQADGDTADPLYENEDPSDKEDESASSSRGSDVAEEEWGTESRRHGDGEADNPASANCIFCNQDELHDPSEEFEEYLSCGICGDHSHRQCAQEHDALCEDENEWRCPNCTQNKSQTGSPRKNSTSRRRDTASHLRKELLPAHRGLRHSIFNDVTINEDLINSSRSLRKRKVSVEEEEHHIPVLRKRQRRTPLLSEPDASGDVAIGNVDGPADPTDPLSPVRTRSRRTRIAEKEYCRVINKQFGRLVLAIHVDGTRLLRILKSSRNRTQNRNRRNPKPPPMVQEPPAHFAPINPAPYVAPFATFHDRESDDLKSKPYGGILSEADADTTRTLPTQIDRERFEQARKKAEEEWQEKTREAEMTGEPMQRAAQKVSGPPSKIKYISFGGYEIETWYAAPYPEEYSRNRVLYICEFCLKYMNSDFVAWRHKLKCPAKHPPGDEIYRDDSISIFEVDGRKSPVYCQNLCLLAKLFLGSKTLYYDVEPFLFYVMTEYDEWGCHFVGYFSKEKRPSSANNVSCILTLPIHQRKGYGNLLIDFSYLLTRIEGKTGSPEKPLSDMGLVSYRNYWRLVLSYQLRNQKTPLSIAELSERTGMTADDIVSGLEGLRALVRDPVTKTYALRLNYAYFKECIDNWESKGYVKLNPDALVWTPYIMGRGNQLQLDRAPIHAVAQREELEKEEAGEGKELRIGESRPLSVEQVESKENVGDTFPAANGTSILQTSEPVLSDANEFHVSGILEGSGIPVINPAAGIPPTRFEIWPPIQGPVPPKRRPGRPFGARSSNRSYFSPSGSRAGGRSTPRRGTALTVATSTPNVASVRRGRSSKLLGSPAAESGGVKSNGLSGEEQVVENAITDAENEDGRDRQNTQDPGLDTNTTTEAKGQSLGLTKNNGRHTDSNWGRGESLQREGEGSLEEDQDKEIDNNINPADGINVTTPDRPIVANGRRSETRAQLSRSVKKKTAIVEKIQVVIPAEENGILPEKRHDMDADADLHMNSDKTQIQADGNTVMAET</sequence>
<dbReference type="GO" id="GO:0006357">
    <property type="term" value="P:regulation of transcription by RNA polymerase II"/>
    <property type="evidence" value="ECO:0007669"/>
    <property type="project" value="TreeGrafter"/>
</dbReference>
<evidence type="ECO:0000256" key="11">
    <source>
        <dbReference type="ARBA" id="ARBA00045805"/>
    </source>
</evidence>
<comment type="function">
    <text evidence="11">Catalytic component of the NuA4 histone acetyltransferase (HAT) complex which is involved in epigenetic transcriptional activation of selected genes principally by acetylation of nucleosomal histones H4, H3, H2B, H2A and H2A variant H2A.Z. Acetylates histone H4 to form H4K5ac, H4K8ac, H4K12ac and H4K16ac, histone H3 to form H3K14ac, and histone H2A to form H2AK4ac and H2AK7ac. The NuA4 complex is involved in the DNA damage response and is required for chromosome segregation. The NuA4 complex plays a direct role in repair of DNA double-strand breaks (DSBs) through homologous recombination. Recruitment to promoters depends on H3K4me. Also acetylates non-histone proteins. In addition to protein acetyltransferase, can use different acyl-CoA substrates, such as 2-hydroxyisobutanoyl-CoA (2-hydroxyisobutyryl-CoA) or (2E)-butenoyl-CoA (crotonyl-CoA), and is able to mediate protein 2-hydroxyisobutyrylation and crotonylation, respectively.</text>
</comment>
<evidence type="ECO:0000313" key="18">
    <source>
        <dbReference type="EMBL" id="TQB69777.1"/>
    </source>
</evidence>
<feature type="domain" description="MYST-type HAT" evidence="17">
    <location>
        <begin position="476"/>
        <end position="750"/>
    </location>
</feature>
<dbReference type="FunFam" id="3.30.60.60:FF:000001">
    <property type="entry name" value="Histone acetyltransferase"/>
    <property type="match status" value="1"/>
</dbReference>
<feature type="domain" description="PHD-type" evidence="16">
    <location>
        <begin position="157"/>
        <end position="214"/>
    </location>
</feature>
<dbReference type="Proteomes" id="UP000319663">
    <property type="component" value="Unassembled WGS sequence"/>
</dbReference>
<feature type="region of interest" description="Disordered" evidence="15">
    <location>
        <begin position="210"/>
        <end position="234"/>
    </location>
</feature>
<dbReference type="InterPro" id="IPR040706">
    <property type="entry name" value="Zf-MYST"/>
</dbReference>
<feature type="region of interest" description="Disordered" evidence="15">
    <location>
        <begin position="1"/>
        <end position="153"/>
    </location>
</feature>
<comment type="subcellular location">
    <subcellularLocation>
        <location evidence="1 14">Nucleus</location>
    </subcellularLocation>
</comment>
<dbReference type="InterPro" id="IPR013083">
    <property type="entry name" value="Znf_RING/FYVE/PHD"/>
</dbReference>
<keyword evidence="19" id="KW-1185">Reference proteome</keyword>